<protein>
    <submittedName>
        <fullName evidence="2">Uncharacterized protein</fullName>
    </submittedName>
</protein>
<comment type="caution">
    <text evidence="2">The sequence shown here is derived from an EMBL/GenBank/DDBJ whole genome shotgun (WGS) entry which is preliminary data.</text>
</comment>
<dbReference type="Gene3D" id="2.60.120.260">
    <property type="entry name" value="Galactose-binding domain-like"/>
    <property type="match status" value="1"/>
</dbReference>
<dbReference type="AlphaFoldDB" id="A0A835Z0J6"/>
<evidence type="ECO:0000313" key="2">
    <source>
        <dbReference type="EMBL" id="KAG5185267.1"/>
    </source>
</evidence>
<sequence>MIGQITCSLALVAVFAVATSAKSLRGHVPRKALVSPAYAGVPYEAIEIPGVLEAEFFDVGGEGVTYHTDAVPVVLPPNVIRLNEDGAKVTVQINDLSAAVAGSEPAGAIGVGMGVTGEWQRYTVTALEDGTYLPTWRIATYDPTFGVFPVETTLTIGTGAEADPCALPGAGGLDLAGVNTGGYKTFESYTSKDPIAIPAGEHVLTVCYVNVNTFELNFIDF</sequence>
<feature type="signal peptide" evidence="1">
    <location>
        <begin position="1"/>
        <end position="21"/>
    </location>
</feature>
<name>A0A835Z0J6_9STRA</name>
<gene>
    <name evidence="2" type="ORF">JKP88DRAFT_185397</name>
</gene>
<feature type="chain" id="PRO_5032957865" evidence="1">
    <location>
        <begin position="22"/>
        <end position="221"/>
    </location>
</feature>
<organism evidence="2 3">
    <name type="scientific">Tribonema minus</name>
    <dbReference type="NCBI Taxonomy" id="303371"/>
    <lineage>
        <taxon>Eukaryota</taxon>
        <taxon>Sar</taxon>
        <taxon>Stramenopiles</taxon>
        <taxon>Ochrophyta</taxon>
        <taxon>PX clade</taxon>
        <taxon>Xanthophyceae</taxon>
        <taxon>Tribonematales</taxon>
        <taxon>Tribonemataceae</taxon>
        <taxon>Tribonema</taxon>
    </lineage>
</organism>
<feature type="non-terminal residue" evidence="2">
    <location>
        <position position="221"/>
    </location>
</feature>
<keyword evidence="1" id="KW-0732">Signal</keyword>
<keyword evidence="3" id="KW-1185">Reference proteome</keyword>
<dbReference type="SUPFAM" id="SSF49785">
    <property type="entry name" value="Galactose-binding domain-like"/>
    <property type="match status" value="1"/>
</dbReference>
<evidence type="ECO:0000256" key="1">
    <source>
        <dbReference type="SAM" id="SignalP"/>
    </source>
</evidence>
<reference evidence="2" key="1">
    <citation type="submission" date="2021-02" db="EMBL/GenBank/DDBJ databases">
        <title>First Annotated Genome of the Yellow-green Alga Tribonema minus.</title>
        <authorList>
            <person name="Mahan K.M."/>
        </authorList>
    </citation>
    <scope>NUCLEOTIDE SEQUENCE</scope>
    <source>
        <strain evidence="2">UTEX B ZZ1240</strain>
    </source>
</reference>
<evidence type="ECO:0000313" key="3">
    <source>
        <dbReference type="Proteomes" id="UP000664859"/>
    </source>
</evidence>
<proteinExistence type="predicted"/>
<dbReference type="InterPro" id="IPR008979">
    <property type="entry name" value="Galactose-bd-like_sf"/>
</dbReference>
<dbReference type="EMBL" id="JAFCMP010000135">
    <property type="protein sequence ID" value="KAG5185267.1"/>
    <property type="molecule type" value="Genomic_DNA"/>
</dbReference>
<dbReference type="Proteomes" id="UP000664859">
    <property type="component" value="Unassembled WGS sequence"/>
</dbReference>
<accession>A0A835Z0J6</accession>